<dbReference type="HOGENOM" id="CLU_139712_2_0_7"/>
<keyword evidence="2" id="KW-1185">Reference proteome</keyword>
<sequence length="124" mass="13584">MQRDMDLCRKILQVIEGGNDRPHTIGVTDLGEDEAFNVTQETLNYHVKLLIQADLVNSSGTLVRGIPVVRGLTWKGHDFVESSRNQGLWEKAKQTVKEKTGGLTLELLSAALASVAKKALGIDD</sequence>
<evidence type="ECO:0000313" key="2">
    <source>
        <dbReference type="Proteomes" id="UP000008825"/>
    </source>
</evidence>
<protein>
    <recommendedName>
        <fullName evidence="3">DUF2513 domain-containing protein</fullName>
    </recommendedName>
</protein>
<proteinExistence type="predicted"/>
<name>B5EC13_CITBB</name>
<dbReference type="eggNOG" id="ENOG5033A72">
    <property type="taxonomic scope" value="Bacteria"/>
</dbReference>
<dbReference type="EMBL" id="CP001124">
    <property type="protein sequence ID" value="ACH40469.1"/>
    <property type="molecule type" value="Genomic_DNA"/>
</dbReference>
<gene>
    <name evidence="1" type="ordered locus">Gbem_3476</name>
</gene>
<dbReference type="Pfam" id="PF10711">
    <property type="entry name" value="DUF2513"/>
    <property type="match status" value="1"/>
</dbReference>
<reference evidence="1 2" key="1">
    <citation type="submission" date="2008-07" db="EMBL/GenBank/DDBJ databases">
        <title>Complete sequence of Geobacter bemidjiensis BEM.</title>
        <authorList>
            <consortium name="US DOE Joint Genome Institute"/>
            <person name="Lucas S."/>
            <person name="Copeland A."/>
            <person name="Lapidus A."/>
            <person name="Glavina del Rio T."/>
            <person name="Dalin E."/>
            <person name="Tice H."/>
            <person name="Bruce D."/>
            <person name="Goodwin L."/>
            <person name="Pitluck S."/>
            <person name="Kiss H."/>
            <person name="Brettin T."/>
            <person name="Detter J.C."/>
            <person name="Han C."/>
            <person name="Kuske C.R."/>
            <person name="Schmutz J."/>
            <person name="Larimer F."/>
            <person name="Land M."/>
            <person name="Hauser L."/>
            <person name="Kyrpides N."/>
            <person name="Lykidis A."/>
            <person name="Lovley D."/>
            <person name="Richardson P."/>
        </authorList>
    </citation>
    <scope>NUCLEOTIDE SEQUENCE [LARGE SCALE GENOMIC DNA]</scope>
    <source>
        <strain evidence="2">ATCC BAA-1014 / DSM 16622 / JCM 12645 / Bem</strain>
    </source>
</reference>
<evidence type="ECO:0000313" key="1">
    <source>
        <dbReference type="EMBL" id="ACH40469.1"/>
    </source>
</evidence>
<dbReference type="RefSeq" id="WP_012531902.1">
    <property type="nucleotide sequence ID" value="NC_011146.1"/>
</dbReference>
<dbReference type="Proteomes" id="UP000008825">
    <property type="component" value="Chromosome"/>
</dbReference>
<dbReference type="InterPro" id="IPR019650">
    <property type="entry name" value="DUF2513"/>
</dbReference>
<reference evidence="1 2" key="2">
    <citation type="journal article" date="2010" name="BMC Genomics">
        <title>The genome of Geobacter bemidjiensis, exemplar for the subsurface clade of Geobacter species that predominate in Fe(III)-reducing subsurface environments.</title>
        <authorList>
            <person name="Aklujkar M."/>
            <person name="Young N.D."/>
            <person name="Holmes D."/>
            <person name="Chavan M."/>
            <person name="Risso C."/>
            <person name="Kiss H.E."/>
            <person name="Han C.S."/>
            <person name="Land M.L."/>
            <person name="Lovley D.R."/>
        </authorList>
    </citation>
    <scope>NUCLEOTIDE SEQUENCE [LARGE SCALE GENOMIC DNA]</scope>
    <source>
        <strain evidence="2">ATCC BAA-1014 / DSM 16622 / JCM 12645 / Bem</strain>
    </source>
</reference>
<dbReference type="KEGG" id="gbm:Gbem_3476"/>
<organism evidence="1 2">
    <name type="scientific">Citrifermentans bemidjiense (strain ATCC BAA-1014 / DSM 16622 / JCM 12645 / Bem)</name>
    <name type="common">Geobacter bemidjiensis</name>
    <dbReference type="NCBI Taxonomy" id="404380"/>
    <lineage>
        <taxon>Bacteria</taxon>
        <taxon>Pseudomonadati</taxon>
        <taxon>Thermodesulfobacteriota</taxon>
        <taxon>Desulfuromonadia</taxon>
        <taxon>Geobacterales</taxon>
        <taxon>Geobacteraceae</taxon>
        <taxon>Citrifermentans</taxon>
    </lineage>
</organism>
<evidence type="ECO:0008006" key="3">
    <source>
        <dbReference type="Google" id="ProtNLM"/>
    </source>
</evidence>
<dbReference type="AlphaFoldDB" id="B5EC13"/>
<accession>B5EC13</accession>